<gene>
    <name evidence="3" type="ORF">BJX67DRAFT_342775</name>
</gene>
<proteinExistence type="predicted"/>
<evidence type="ECO:0000259" key="2">
    <source>
        <dbReference type="PROSITE" id="PS50011"/>
    </source>
</evidence>
<organism evidence="3 4">
    <name type="scientific">Aspergillus lucknowensis</name>
    <dbReference type="NCBI Taxonomy" id="176173"/>
    <lineage>
        <taxon>Eukaryota</taxon>
        <taxon>Fungi</taxon>
        <taxon>Dikarya</taxon>
        <taxon>Ascomycota</taxon>
        <taxon>Pezizomycotina</taxon>
        <taxon>Eurotiomycetes</taxon>
        <taxon>Eurotiomycetidae</taxon>
        <taxon>Eurotiales</taxon>
        <taxon>Aspergillaceae</taxon>
        <taxon>Aspergillus</taxon>
        <taxon>Aspergillus subgen. Nidulantes</taxon>
    </lineage>
</organism>
<dbReference type="RefSeq" id="XP_070890648.1">
    <property type="nucleotide sequence ID" value="XM_071028074.1"/>
</dbReference>
<reference evidence="3 4" key="1">
    <citation type="submission" date="2024-07" db="EMBL/GenBank/DDBJ databases">
        <title>Section-level genome sequencing and comparative genomics of Aspergillus sections Usti and Cavernicolus.</title>
        <authorList>
            <consortium name="Lawrence Berkeley National Laboratory"/>
            <person name="Nybo J.L."/>
            <person name="Vesth T.C."/>
            <person name="Theobald S."/>
            <person name="Frisvad J.C."/>
            <person name="Larsen T.O."/>
            <person name="Kjaerboelling I."/>
            <person name="Rothschild-Mancinelli K."/>
            <person name="Lyhne E.K."/>
            <person name="Kogle M.E."/>
            <person name="Barry K."/>
            <person name="Clum A."/>
            <person name="Na H."/>
            <person name="Ledsgaard L."/>
            <person name="Lin J."/>
            <person name="Lipzen A."/>
            <person name="Kuo A."/>
            <person name="Riley R."/>
            <person name="Mondo S."/>
            <person name="Labutti K."/>
            <person name="Haridas S."/>
            <person name="Pangalinan J."/>
            <person name="Salamov A.A."/>
            <person name="Simmons B.A."/>
            <person name="Magnuson J.K."/>
            <person name="Chen J."/>
            <person name="Drula E."/>
            <person name="Henrissat B."/>
            <person name="Wiebenga A."/>
            <person name="Lubbers R.J."/>
            <person name="Gomes A.C."/>
            <person name="Macurrencykelacurrency M.R."/>
            <person name="Stajich J."/>
            <person name="Grigoriev I.V."/>
            <person name="Mortensen U.H."/>
            <person name="De Vries R.P."/>
            <person name="Baker S.E."/>
            <person name="Andersen M.R."/>
        </authorList>
    </citation>
    <scope>NUCLEOTIDE SEQUENCE [LARGE SCALE GENOMIC DNA]</scope>
    <source>
        <strain evidence="3 4">CBS 449.75</strain>
    </source>
</reference>
<feature type="compositionally biased region" description="Polar residues" evidence="1">
    <location>
        <begin position="82"/>
        <end position="91"/>
    </location>
</feature>
<protein>
    <recommendedName>
        <fullName evidence="2">Protein kinase domain-containing protein</fullName>
    </recommendedName>
</protein>
<evidence type="ECO:0000256" key="1">
    <source>
        <dbReference type="SAM" id="MobiDB-lite"/>
    </source>
</evidence>
<feature type="region of interest" description="Disordered" evidence="1">
    <location>
        <begin position="82"/>
        <end position="102"/>
    </location>
</feature>
<name>A0ABR4M4Z4_9EURO</name>
<sequence>MSEPAVSFDQGPRYSKQAAEAVKYIHGKRIIHCDINLGNKLTAETAPWGSPYHRPVNDSWDRCETYLSSDYLAFGGSVSTKIDSSGNNTPWPGSHQGREIVG</sequence>
<dbReference type="GeneID" id="98143146"/>
<comment type="caution">
    <text evidence="3">The sequence shown here is derived from an EMBL/GenBank/DDBJ whole genome shotgun (WGS) entry which is preliminary data.</text>
</comment>
<dbReference type="EMBL" id="JBFXLQ010000003">
    <property type="protein sequence ID" value="KAL2871669.1"/>
    <property type="molecule type" value="Genomic_DNA"/>
</dbReference>
<dbReference type="Proteomes" id="UP001610432">
    <property type="component" value="Unassembled WGS sequence"/>
</dbReference>
<dbReference type="InterPro" id="IPR000719">
    <property type="entry name" value="Prot_kinase_dom"/>
</dbReference>
<dbReference type="InterPro" id="IPR011009">
    <property type="entry name" value="Kinase-like_dom_sf"/>
</dbReference>
<dbReference type="SUPFAM" id="SSF56112">
    <property type="entry name" value="Protein kinase-like (PK-like)"/>
    <property type="match status" value="1"/>
</dbReference>
<keyword evidence="4" id="KW-1185">Reference proteome</keyword>
<dbReference type="Gene3D" id="1.10.510.10">
    <property type="entry name" value="Transferase(Phosphotransferase) domain 1"/>
    <property type="match status" value="1"/>
</dbReference>
<dbReference type="PROSITE" id="PS50011">
    <property type="entry name" value="PROTEIN_KINASE_DOM"/>
    <property type="match status" value="1"/>
</dbReference>
<feature type="domain" description="Protein kinase" evidence="2">
    <location>
        <begin position="1"/>
        <end position="102"/>
    </location>
</feature>
<accession>A0ABR4M4Z4</accession>
<evidence type="ECO:0000313" key="4">
    <source>
        <dbReference type="Proteomes" id="UP001610432"/>
    </source>
</evidence>
<evidence type="ECO:0000313" key="3">
    <source>
        <dbReference type="EMBL" id="KAL2871669.1"/>
    </source>
</evidence>